<keyword evidence="5" id="KW-0408">Iron</keyword>
<dbReference type="Pfam" id="PF01558">
    <property type="entry name" value="POR"/>
    <property type="match status" value="1"/>
</dbReference>
<dbReference type="InterPro" id="IPR011766">
    <property type="entry name" value="TPP_enzyme_TPP-bd"/>
</dbReference>
<dbReference type="EMBL" id="JBHUIP010000012">
    <property type="protein sequence ID" value="MFD2264185.1"/>
    <property type="molecule type" value="Genomic_DNA"/>
</dbReference>
<reference evidence="9" key="1">
    <citation type="journal article" date="2019" name="Int. J. Syst. Evol. Microbiol.">
        <title>The Global Catalogue of Microorganisms (GCM) 10K type strain sequencing project: providing services to taxonomists for standard genome sequencing and annotation.</title>
        <authorList>
            <consortium name="The Broad Institute Genomics Platform"/>
            <consortium name="The Broad Institute Genome Sequencing Center for Infectious Disease"/>
            <person name="Wu L."/>
            <person name="Ma J."/>
        </authorList>
    </citation>
    <scope>NUCLEOTIDE SEQUENCE [LARGE SCALE GENOMIC DNA]</scope>
    <source>
        <strain evidence="9">CGMCC 1.19062</strain>
    </source>
</reference>
<evidence type="ECO:0000313" key="8">
    <source>
        <dbReference type="EMBL" id="MFD2264185.1"/>
    </source>
</evidence>
<dbReference type="NCBIfam" id="NF009589">
    <property type="entry name" value="PRK13030.1"/>
    <property type="match status" value="1"/>
</dbReference>
<dbReference type="CDD" id="cd02008">
    <property type="entry name" value="TPP_IOR_alpha"/>
    <property type="match status" value="1"/>
</dbReference>
<dbReference type="NCBIfam" id="NF009588">
    <property type="entry name" value="PRK13029.1"/>
    <property type="match status" value="1"/>
</dbReference>
<dbReference type="RefSeq" id="WP_379877233.1">
    <property type="nucleotide sequence ID" value="NZ_JBHUIP010000012.1"/>
</dbReference>
<dbReference type="Proteomes" id="UP001597295">
    <property type="component" value="Unassembled WGS sequence"/>
</dbReference>
<keyword evidence="9" id="KW-1185">Reference proteome</keyword>
<comment type="caution">
    <text evidence="8">The sequence shown here is derived from an EMBL/GenBank/DDBJ whole genome shotgun (WGS) entry which is preliminary data.</text>
</comment>
<dbReference type="PANTHER" id="PTHR48084:SF3">
    <property type="entry name" value="SUBUNIT OF PYRUVATE:FLAVODOXIN OXIDOREDUCTASE"/>
    <property type="match status" value="1"/>
</dbReference>
<evidence type="ECO:0000256" key="4">
    <source>
        <dbReference type="ARBA" id="ARBA00023002"/>
    </source>
</evidence>
<dbReference type="SUPFAM" id="SSF52518">
    <property type="entry name" value="Thiamin diphosphate-binding fold (THDP-binding)"/>
    <property type="match status" value="2"/>
</dbReference>
<evidence type="ECO:0000313" key="9">
    <source>
        <dbReference type="Proteomes" id="UP001597295"/>
    </source>
</evidence>
<evidence type="ECO:0000256" key="6">
    <source>
        <dbReference type="ARBA" id="ARBA00023014"/>
    </source>
</evidence>
<feature type="domain" description="4Fe-4S ferredoxin-type" evidence="7">
    <location>
        <begin position="625"/>
        <end position="655"/>
    </location>
</feature>
<keyword evidence="3" id="KW-0249">Electron transport</keyword>
<dbReference type="InterPro" id="IPR046667">
    <property type="entry name" value="DUF6537"/>
</dbReference>
<evidence type="ECO:0000259" key="7">
    <source>
        <dbReference type="PROSITE" id="PS51379"/>
    </source>
</evidence>
<evidence type="ECO:0000256" key="1">
    <source>
        <dbReference type="ARBA" id="ARBA00022448"/>
    </source>
</evidence>
<dbReference type="InterPro" id="IPR002869">
    <property type="entry name" value="Pyrv_flavodox_OxRed_cen"/>
</dbReference>
<evidence type="ECO:0000256" key="2">
    <source>
        <dbReference type="ARBA" id="ARBA00022485"/>
    </source>
</evidence>
<protein>
    <submittedName>
        <fullName evidence="8">Indolepyruvate ferredoxin oxidoreductase family protein</fullName>
    </submittedName>
</protein>
<dbReference type="Pfam" id="PF20169">
    <property type="entry name" value="DUF6537"/>
    <property type="match status" value="1"/>
</dbReference>
<keyword evidence="2" id="KW-0004">4Fe-4S</keyword>
<sequence length="1157" mass="126097">MGLAAVSLNDKYTVDSGRIFLTGIQALVRLPLVQKQRDEAAGLNTGGFISGYRGSPLGGLDKELWAAKKYLQQSNVHFQSGLNEDLAATAVWGSQQVNLFPDAKVDGVYSMWYGKGPGVDRSGDVFKHANAAGTSKHGGVLVLAGDDHTCKSSTLPHQSEYAFMDASIPVLNPSGVQEILDYGLLGWAMSRFSGAWIGMKTIAETVDSSASVYVDPMRAIPIIPTDFEFPPDGVHIRWPDKPLDQEYRLHKYKLYAALAFARVNKLDKIVIDSPKPRFGIITTGKSYLDVRQALEDLGIDDKLAADIGLRLYKVGMSWPLEREGARHFAEGLEEILVVEEKRAVIENQLKEQLYNWREDVRPRVIGKFDENRQWILPSPNELTPARIARIIAQRLERFYKSEAIDQRLAFLETKEKQLGGLKVELARVPTFCSGCPHNTSTKVPEGSRAVGGIGCHYMVTWMDRRTDTFTQMGGEGTPWIGQSKFTDTKHIFSNLGDGTYQHSGLLAIRASIAAGVNITYKILYNDAVAMTGGQPAEGGPTVPAITRQLEGEGVKKIIVVSDEPQKYPADVKFAPGVTVRHRDEMDAVQKEMREIEGTTIIIYDQTCATEKRRRRKRGSMVDPAIRTVINPSVCEGCGDCGVQSNCVSIVPVETEYGRKRAIDQSTCNKDFSCVKGFCPSFVTVKGGKLKKPKAAGAGDWAELPAPVAAAPSPVYSILVTGVGGTGVVTIGALLGMAAHLEDKGCAVLDMTGLAQKGGAVYSHIRIATSPEAIHTVRIPAGEAQLVLGTDSLTTGTFDSLAKVKQGETAVLVNTHETMTSEFTKKPDIRFPSKSLMNSIVEAAGEQFVDAFDATRLATALMGDSIAANPFMLGYAAQKGLLPVGLEALERAIELNGVAVDFNKQALLWGRRAAVDLGAVEAAAKPKAQALPEAMMLSETLDEAITRRVGFLTDYQDAAYAQGYRALVERVRAEEMAKTGTESLTAAVARYAFKLMAYKDEYEVARLHTDGSFAKQIEGMFEGDYKVSYNLAPPLLAKKDADGHLKKREYGPWMRSAFKLLAKMKGLRGGAFDIFGYTAERKMERQLIADYRTLVDELLQRLSPESLETAVALASIPEEIRGYGHVKERHLVAAKAKEAALLQVLRSPAPAMVANAAE</sequence>
<organism evidence="8 9">
    <name type="scientific">Lacibacterium aquatile</name>
    <dbReference type="NCBI Taxonomy" id="1168082"/>
    <lineage>
        <taxon>Bacteria</taxon>
        <taxon>Pseudomonadati</taxon>
        <taxon>Pseudomonadota</taxon>
        <taxon>Alphaproteobacteria</taxon>
        <taxon>Rhodospirillales</taxon>
        <taxon>Rhodospirillaceae</taxon>
    </lineage>
</organism>
<dbReference type="PROSITE" id="PS51379">
    <property type="entry name" value="4FE4S_FER_2"/>
    <property type="match status" value="1"/>
</dbReference>
<dbReference type="InterPro" id="IPR019752">
    <property type="entry name" value="Pyrv/ketoisovalerate_OxRed_cat"/>
</dbReference>
<dbReference type="CDD" id="cd07034">
    <property type="entry name" value="TPP_PYR_PFOR_IOR-alpha_like"/>
    <property type="match status" value="1"/>
</dbReference>
<keyword evidence="4" id="KW-0560">Oxidoreductase</keyword>
<dbReference type="InterPro" id="IPR017896">
    <property type="entry name" value="4Fe4S_Fe-S-bd"/>
</dbReference>
<keyword evidence="2" id="KW-0479">Metal-binding</keyword>
<dbReference type="PANTHER" id="PTHR48084">
    <property type="entry name" value="2-OXOGLUTARATE OXIDOREDUCTASE SUBUNIT KORB-RELATED"/>
    <property type="match status" value="1"/>
</dbReference>
<dbReference type="InterPro" id="IPR029061">
    <property type="entry name" value="THDP-binding"/>
</dbReference>
<accession>A0ABW5DTL4</accession>
<gene>
    <name evidence="8" type="ORF">ACFSM5_14885</name>
</gene>
<dbReference type="InterPro" id="IPR009014">
    <property type="entry name" value="Transketo_C/PFOR_II"/>
</dbReference>
<dbReference type="Gene3D" id="3.40.920.10">
    <property type="entry name" value="Pyruvate-ferredoxin oxidoreductase, PFOR, domain III"/>
    <property type="match status" value="1"/>
</dbReference>
<name>A0ABW5DTL4_9PROT</name>
<dbReference type="InterPro" id="IPR002880">
    <property type="entry name" value="Pyrv_Fd/Flavodoxin_OxRdtase_N"/>
</dbReference>
<dbReference type="Pfam" id="PF02775">
    <property type="entry name" value="TPP_enzyme_C"/>
    <property type="match status" value="1"/>
</dbReference>
<dbReference type="Gene3D" id="3.40.50.970">
    <property type="match status" value="1"/>
</dbReference>
<keyword evidence="1" id="KW-0813">Transport</keyword>
<keyword evidence="6" id="KW-0411">Iron-sulfur</keyword>
<evidence type="ECO:0000256" key="3">
    <source>
        <dbReference type="ARBA" id="ARBA00022982"/>
    </source>
</evidence>
<evidence type="ECO:0000256" key="5">
    <source>
        <dbReference type="ARBA" id="ARBA00023004"/>
    </source>
</evidence>
<dbReference type="SUPFAM" id="SSF53323">
    <property type="entry name" value="Pyruvate-ferredoxin oxidoreductase, PFOR, domain III"/>
    <property type="match status" value="1"/>
</dbReference>
<proteinExistence type="predicted"/>
<dbReference type="SUPFAM" id="SSF52922">
    <property type="entry name" value="TK C-terminal domain-like"/>
    <property type="match status" value="1"/>
</dbReference>
<dbReference type="InterPro" id="IPR051457">
    <property type="entry name" value="2-oxoacid:Fd_oxidoreductase"/>
</dbReference>